<sequence length="101" mass="11421">MACKSRLAQGDTGFFPREGVSAIGLFWGDHDEKFIEPTIVYQSNGHSDLEMLPLMIYRFNMATILSMATPFGLWMQKIPFRSLKACEALAYTIMKGACNEY</sequence>
<organism evidence="1 2">
    <name type="scientific">Romanomermis culicivorax</name>
    <name type="common">Nematode worm</name>
    <dbReference type="NCBI Taxonomy" id="13658"/>
    <lineage>
        <taxon>Eukaryota</taxon>
        <taxon>Metazoa</taxon>
        <taxon>Ecdysozoa</taxon>
        <taxon>Nematoda</taxon>
        <taxon>Enoplea</taxon>
        <taxon>Dorylaimia</taxon>
        <taxon>Mermithida</taxon>
        <taxon>Mermithoidea</taxon>
        <taxon>Mermithidae</taxon>
        <taxon>Romanomermis</taxon>
    </lineage>
</organism>
<evidence type="ECO:0000313" key="2">
    <source>
        <dbReference type="WBParaSite" id="nRc.2.0.1.t41790-RA"/>
    </source>
</evidence>
<dbReference type="Proteomes" id="UP000887565">
    <property type="component" value="Unplaced"/>
</dbReference>
<dbReference type="WBParaSite" id="nRc.2.0.1.t41790-RA">
    <property type="protein sequence ID" value="nRc.2.0.1.t41790-RA"/>
    <property type="gene ID" value="nRc.2.0.1.g41790"/>
</dbReference>
<accession>A0A915KW70</accession>
<dbReference type="AlphaFoldDB" id="A0A915KW70"/>
<evidence type="ECO:0000313" key="1">
    <source>
        <dbReference type="Proteomes" id="UP000887565"/>
    </source>
</evidence>
<proteinExistence type="predicted"/>
<reference evidence="2" key="1">
    <citation type="submission" date="2022-11" db="UniProtKB">
        <authorList>
            <consortium name="WormBaseParasite"/>
        </authorList>
    </citation>
    <scope>IDENTIFICATION</scope>
</reference>
<name>A0A915KW70_ROMCU</name>
<protein>
    <submittedName>
        <fullName evidence="2">Uncharacterized protein</fullName>
    </submittedName>
</protein>
<keyword evidence="1" id="KW-1185">Reference proteome</keyword>